<dbReference type="EMBL" id="JYDI01000462">
    <property type="protein sequence ID" value="KRY44865.1"/>
    <property type="molecule type" value="Genomic_DNA"/>
</dbReference>
<sequence length="266" mass="29623">MKNSGFLVGPVYTNLEVNTVLRTAPHAETCTADDCILYKMEKRNTLKRHAGEETKPVPQIYNEECSNASTSLETAGQLPTFKSVKSARGCPSAANYHLRLRDCPYLCSAGTFPGVLVQDCYFHFCQVVRGKVADLGLRTRYLHEAEIKKIIKMLMATAFLPLAEVPAAVDLHGRDVTGSVAALFEYFREDFYELLRLLIDEQGSTATLIQQVTSGCVTVNDLRVKNKYEEVQLRLTALTAEYDGGTHAIEQFLKAIAYDVPELVNF</sequence>
<comment type="caution">
    <text evidence="1">The sequence shown here is derived from an EMBL/GenBank/DDBJ whole genome shotgun (WGS) entry which is preliminary data.</text>
</comment>
<name>A0A0V1C6P2_TRIBR</name>
<protein>
    <submittedName>
        <fullName evidence="1">Uncharacterized protein</fullName>
    </submittedName>
</protein>
<gene>
    <name evidence="1" type="ORF">T03_13465</name>
</gene>
<proteinExistence type="predicted"/>
<organism evidence="1 2">
    <name type="scientific">Trichinella britovi</name>
    <name type="common">Parasitic roundworm</name>
    <dbReference type="NCBI Taxonomy" id="45882"/>
    <lineage>
        <taxon>Eukaryota</taxon>
        <taxon>Metazoa</taxon>
        <taxon>Ecdysozoa</taxon>
        <taxon>Nematoda</taxon>
        <taxon>Enoplea</taxon>
        <taxon>Dorylaimia</taxon>
        <taxon>Trichinellida</taxon>
        <taxon>Trichinellidae</taxon>
        <taxon>Trichinella</taxon>
    </lineage>
</organism>
<dbReference type="STRING" id="45882.A0A0V1C6P2"/>
<reference evidence="1 2" key="1">
    <citation type="submission" date="2015-01" db="EMBL/GenBank/DDBJ databases">
        <title>Evolution of Trichinella species and genotypes.</title>
        <authorList>
            <person name="Korhonen P.K."/>
            <person name="Edoardo P."/>
            <person name="Giuseppe L.R."/>
            <person name="Gasser R.B."/>
        </authorList>
    </citation>
    <scope>NUCLEOTIDE SEQUENCE [LARGE SCALE GENOMIC DNA]</scope>
    <source>
        <strain evidence="1">ISS120</strain>
    </source>
</reference>
<dbReference type="Proteomes" id="UP000054653">
    <property type="component" value="Unassembled WGS sequence"/>
</dbReference>
<keyword evidence="2" id="KW-1185">Reference proteome</keyword>
<evidence type="ECO:0000313" key="2">
    <source>
        <dbReference type="Proteomes" id="UP000054653"/>
    </source>
</evidence>
<evidence type="ECO:0000313" key="1">
    <source>
        <dbReference type="EMBL" id="KRY44865.1"/>
    </source>
</evidence>
<accession>A0A0V1C6P2</accession>
<dbReference type="OrthoDB" id="6154864at2759"/>
<dbReference type="AlphaFoldDB" id="A0A0V1C6P2"/>